<keyword evidence="1" id="KW-1133">Transmembrane helix</keyword>
<evidence type="ECO:0000256" key="1">
    <source>
        <dbReference type="SAM" id="Phobius"/>
    </source>
</evidence>
<proteinExistence type="predicted"/>
<dbReference type="EMBL" id="BK014859">
    <property type="protein sequence ID" value="DAD79135.1"/>
    <property type="molecule type" value="Genomic_DNA"/>
</dbReference>
<sequence length="117" mass="13399">MEQLSIIVISIATFLNALLAIVGFVQKIRKPVDNAIEKKLGEVLEPVNKKLDDLNGDIKKLDKNQCMNYLVEFIEDCKNGIPKDDIQKKRASEVFDHYTEDLNGNSYIHDGWEKHVK</sequence>
<reference evidence="2" key="1">
    <citation type="journal article" date="2021" name="Proc. Natl. Acad. Sci. U.S.A.">
        <title>A Catalog of Tens of Thousands of Viruses from Human Metagenomes Reveals Hidden Associations with Chronic Diseases.</title>
        <authorList>
            <person name="Tisza M.J."/>
            <person name="Buck C.B."/>
        </authorList>
    </citation>
    <scope>NUCLEOTIDE SEQUENCE</scope>
    <source>
        <strain evidence="2">CtsDY37</strain>
    </source>
</reference>
<name>A0A8S5MAM5_9CAUD</name>
<organism evidence="2">
    <name type="scientific">Siphoviridae sp. ctsDY37</name>
    <dbReference type="NCBI Taxonomy" id="2826483"/>
    <lineage>
        <taxon>Viruses</taxon>
        <taxon>Duplodnaviria</taxon>
        <taxon>Heunggongvirae</taxon>
        <taxon>Uroviricota</taxon>
        <taxon>Caudoviricetes</taxon>
    </lineage>
</organism>
<evidence type="ECO:0000313" key="2">
    <source>
        <dbReference type="EMBL" id="DAD79135.1"/>
    </source>
</evidence>
<keyword evidence="1" id="KW-0812">Transmembrane</keyword>
<accession>A0A8S5MAM5</accession>
<feature type="transmembrane region" description="Helical" evidence="1">
    <location>
        <begin position="6"/>
        <end position="25"/>
    </location>
</feature>
<protein>
    <submittedName>
        <fullName evidence="2">Uncharacterized protein</fullName>
    </submittedName>
</protein>
<keyword evidence="1" id="KW-0472">Membrane</keyword>